<dbReference type="Proteomes" id="UP001233999">
    <property type="component" value="Unassembled WGS sequence"/>
</dbReference>
<proteinExistence type="predicted"/>
<feature type="non-terminal residue" evidence="1">
    <location>
        <position position="55"/>
    </location>
</feature>
<reference evidence="1" key="1">
    <citation type="journal article" date="2023" name="IScience">
        <title>Live-bearing cockroach genome reveals convergent evolutionary mechanisms linked to viviparity in insects and beyond.</title>
        <authorList>
            <person name="Fouks B."/>
            <person name="Harrison M.C."/>
            <person name="Mikhailova A.A."/>
            <person name="Marchal E."/>
            <person name="English S."/>
            <person name="Carruthers M."/>
            <person name="Jennings E.C."/>
            <person name="Chiamaka E.L."/>
            <person name="Frigard R.A."/>
            <person name="Pippel M."/>
            <person name="Attardo G.M."/>
            <person name="Benoit J.B."/>
            <person name="Bornberg-Bauer E."/>
            <person name="Tobe S.S."/>
        </authorList>
    </citation>
    <scope>NUCLEOTIDE SEQUENCE</scope>
    <source>
        <strain evidence="1">Stay&amp;Tobe</strain>
    </source>
</reference>
<evidence type="ECO:0000313" key="2">
    <source>
        <dbReference type="Proteomes" id="UP001233999"/>
    </source>
</evidence>
<reference evidence="1" key="2">
    <citation type="submission" date="2023-05" db="EMBL/GenBank/DDBJ databases">
        <authorList>
            <person name="Fouks B."/>
        </authorList>
    </citation>
    <scope>NUCLEOTIDE SEQUENCE</scope>
    <source>
        <strain evidence="1">Stay&amp;Tobe</strain>
        <tissue evidence="1">Testes</tissue>
    </source>
</reference>
<gene>
    <name evidence="1" type="ORF">L9F63_008352</name>
</gene>
<name>A0AAD7Z5J6_DIPPU</name>
<dbReference type="EMBL" id="JASPKZ010010285">
    <property type="protein sequence ID" value="KAJ9574489.1"/>
    <property type="molecule type" value="Genomic_DNA"/>
</dbReference>
<feature type="non-terminal residue" evidence="1">
    <location>
        <position position="1"/>
    </location>
</feature>
<accession>A0AAD7Z5J6</accession>
<keyword evidence="2" id="KW-1185">Reference proteome</keyword>
<organism evidence="1 2">
    <name type="scientific">Diploptera punctata</name>
    <name type="common">Pacific beetle cockroach</name>
    <dbReference type="NCBI Taxonomy" id="6984"/>
    <lineage>
        <taxon>Eukaryota</taxon>
        <taxon>Metazoa</taxon>
        <taxon>Ecdysozoa</taxon>
        <taxon>Arthropoda</taxon>
        <taxon>Hexapoda</taxon>
        <taxon>Insecta</taxon>
        <taxon>Pterygota</taxon>
        <taxon>Neoptera</taxon>
        <taxon>Polyneoptera</taxon>
        <taxon>Dictyoptera</taxon>
        <taxon>Blattodea</taxon>
        <taxon>Blaberoidea</taxon>
        <taxon>Blaberidae</taxon>
        <taxon>Diplopterinae</taxon>
        <taxon>Diploptera</taxon>
    </lineage>
</organism>
<evidence type="ECO:0000313" key="1">
    <source>
        <dbReference type="EMBL" id="KAJ9574489.1"/>
    </source>
</evidence>
<protein>
    <submittedName>
        <fullName evidence="1">Uncharacterized protein</fullName>
    </submittedName>
</protein>
<comment type="caution">
    <text evidence="1">The sequence shown here is derived from an EMBL/GenBank/DDBJ whole genome shotgun (WGS) entry which is preliminary data.</text>
</comment>
<sequence>YERKNPPLLTSGKENPATLVREREAIPCSNQKRSRVYAGIEHVTLLSMSTEGNGT</sequence>
<dbReference type="AlphaFoldDB" id="A0AAD7Z5J6"/>